<dbReference type="Proteomes" id="UP001589943">
    <property type="component" value="Unassembled WGS sequence"/>
</dbReference>
<dbReference type="CDD" id="cd06422">
    <property type="entry name" value="NTP_transferase_like_1"/>
    <property type="match status" value="1"/>
</dbReference>
<dbReference type="RefSeq" id="WP_379480930.1">
    <property type="nucleotide sequence ID" value="NZ_JBHLTL010000004.1"/>
</dbReference>
<name>A0ABV6PGN7_9SPHN</name>
<keyword evidence="5" id="KW-1185">Reference proteome</keyword>
<evidence type="ECO:0000256" key="2">
    <source>
        <dbReference type="ARBA" id="ARBA00022695"/>
    </source>
</evidence>
<dbReference type="Gene3D" id="3.90.550.10">
    <property type="entry name" value="Spore Coat Polysaccharide Biosynthesis Protein SpsA, Chain A"/>
    <property type="match status" value="1"/>
</dbReference>
<feature type="domain" description="Nucleotidyl transferase" evidence="3">
    <location>
        <begin position="5"/>
        <end position="128"/>
    </location>
</feature>
<evidence type="ECO:0000313" key="5">
    <source>
        <dbReference type="Proteomes" id="UP001589943"/>
    </source>
</evidence>
<keyword evidence="2" id="KW-0548">Nucleotidyltransferase</keyword>
<dbReference type="PANTHER" id="PTHR43584">
    <property type="entry name" value="NUCLEOTIDYL TRANSFERASE"/>
    <property type="match status" value="1"/>
</dbReference>
<dbReference type="InterPro" id="IPR005835">
    <property type="entry name" value="NTP_transferase_dom"/>
</dbReference>
<proteinExistence type="predicted"/>
<dbReference type="SUPFAM" id="SSF53448">
    <property type="entry name" value="Nucleotide-diphospho-sugar transferases"/>
    <property type="match status" value="1"/>
</dbReference>
<keyword evidence="1" id="KW-0808">Transferase</keyword>
<sequence length="236" mass="25523">MPGTAMIMAAGRGTRMMPLTMHRPKPLVEVAGTTLLDHVLDLLRGAGIGRIVVNVHYLADQIEAHLAANADDFDVAISDERALLRDTGGGLIKALPLIPDDPFFCINADNWFADTSEHALHRMAAAWDPALMDVLMLVVPMAMAGNTQGQGDFDLADDGRLSREGGKRPRPYVWTGIQLLAQKIVTDPPSDIFSTNVFWDRAIAEGRCHGLVHDGQWFDVGYPEAIAMTQAAIAGG</sequence>
<dbReference type="EMBL" id="JBHLTL010000004">
    <property type="protein sequence ID" value="MFC0589005.1"/>
    <property type="molecule type" value="Genomic_DNA"/>
</dbReference>
<dbReference type="InterPro" id="IPR050065">
    <property type="entry name" value="GlmU-like"/>
</dbReference>
<reference evidence="4 5" key="1">
    <citation type="submission" date="2024-09" db="EMBL/GenBank/DDBJ databases">
        <authorList>
            <person name="Sun Q."/>
            <person name="Mori K."/>
        </authorList>
    </citation>
    <scope>NUCLEOTIDE SEQUENCE [LARGE SCALE GENOMIC DNA]</scope>
    <source>
        <strain evidence="4 5">NCAIM B.02537</strain>
    </source>
</reference>
<organism evidence="4 5">
    <name type="scientific">Novosphingobium aquiterrae</name>
    <dbReference type="NCBI Taxonomy" id="624388"/>
    <lineage>
        <taxon>Bacteria</taxon>
        <taxon>Pseudomonadati</taxon>
        <taxon>Pseudomonadota</taxon>
        <taxon>Alphaproteobacteria</taxon>
        <taxon>Sphingomonadales</taxon>
        <taxon>Sphingomonadaceae</taxon>
        <taxon>Novosphingobium</taxon>
    </lineage>
</organism>
<evidence type="ECO:0000256" key="1">
    <source>
        <dbReference type="ARBA" id="ARBA00022679"/>
    </source>
</evidence>
<protein>
    <submittedName>
        <fullName evidence="4">Nucleotidyltransferase family protein</fullName>
    </submittedName>
</protein>
<dbReference type="Pfam" id="PF00483">
    <property type="entry name" value="NTP_transferase"/>
    <property type="match status" value="1"/>
</dbReference>
<dbReference type="PANTHER" id="PTHR43584:SF8">
    <property type="entry name" value="N-ACETYLMURAMATE ALPHA-1-PHOSPHATE URIDYLYLTRANSFERASE"/>
    <property type="match status" value="1"/>
</dbReference>
<comment type="caution">
    <text evidence="4">The sequence shown here is derived from an EMBL/GenBank/DDBJ whole genome shotgun (WGS) entry which is preliminary data.</text>
</comment>
<dbReference type="InterPro" id="IPR029044">
    <property type="entry name" value="Nucleotide-diphossugar_trans"/>
</dbReference>
<evidence type="ECO:0000259" key="3">
    <source>
        <dbReference type="Pfam" id="PF00483"/>
    </source>
</evidence>
<evidence type="ECO:0000313" key="4">
    <source>
        <dbReference type="EMBL" id="MFC0589005.1"/>
    </source>
</evidence>
<accession>A0ABV6PGN7</accession>
<gene>
    <name evidence="4" type="ORF">ACFFF7_06220</name>
</gene>